<feature type="region of interest" description="Disordered" evidence="1">
    <location>
        <begin position="1"/>
        <end position="20"/>
    </location>
</feature>
<accession>A0A166CSS4</accession>
<feature type="compositionally biased region" description="Basic and acidic residues" evidence="1">
    <location>
        <begin position="8"/>
        <end position="20"/>
    </location>
</feature>
<evidence type="ECO:0000256" key="1">
    <source>
        <dbReference type="SAM" id="MobiDB-lite"/>
    </source>
</evidence>
<name>A0A166CSS4_DAUCS</name>
<gene>
    <name evidence="2" type="ORF">DCAR_005072</name>
</gene>
<sequence>MKRKLHTRRENKTRSENKEVSTWRRKFLLVGIFFKPCTLEAQLLHRGATSLTWAQIHLAQVLVN</sequence>
<dbReference type="AlphaFoldDB" id="A0A166CSS4"/>
<comment type="caution">
    <text evidence="2">The sequence shown here is derived from an EMBL/GenBank/DDBJ whole genome shotgun (WGS) entry which is preliminary data.</text>
</comment>
<protein>
    <submittedName>
        <fullName evidence="2">Uncharacterized protein</fullName>
    </submittedName>
</protein>
<proteinExistence type="predicted"/>
<dbReference type="Gramene" id="KZN04286">
    <property type="protein sequence ID" value="KZN04286"/>
    <property type="gene ID" value="DCAR_005072"/>
</dbReference>
<dbReference type="EMBL" id="LNRQ01000002">
    <property type="protein sequence ID" value="KZN04286.1"/>
    <property type="molecule type" value="Genomic_DNA"/>
</dbReference>
<evidence type="ECO:0000313" key="2">
    <source>
        <dbReference type="EMBL" id="KZN04286.1"/>
    </source>
</evidence>
<reference evidence="2" key="1">
    <citation type="journal article" date="2016" name="Nat. Genet.">
        <title>A high-quality carrot genome assembly provides new insights into carotenoid accumulation and asterid genome evolution.</title>
        <authorList>
            <person name="Iorizzo M."/>
            <person name="Ellison S."/>
            <person name="Senalik D."/>
            <person name="Zeng P."/>
            <person name="Satapoomin P."/>
            <person name="Huang J."/>
            <person name="Bowman M."/>
            <person name="Iovene M."/>
            <person name="Sanseverino W."/>
            <person name="Cavagnaro P."/>
            <person name="Yildiz M."/>
            <person name="Macko-Podgorni A."/>
            <person name="Moranska E."/>
            <person name="Grzebelus E."/>
            <person name="Grzebelus D."/>
            <person name="Ashrafi H."/>
            <person name="Zheng Z."/>
            <person name="Cheng S."/>
            <person name="Spooner D."/>
            <person name="Van Deynze A."/>
            <person name="Simon P."/>
        </authorList>
    </citation>
    <scope>NUCLEOTIDE SEQUENCE [LARGE SCALE GENOMIC DNA]</scope>
    <source>
        <tissue evidence="2">Leaf</tissue>
    </source>
</reference>
<organism evidence="2">
    <name type="scientific">Daucus carota subsp. sativus</name>
    <name type="common">Carrot</name>
    <dbReference type="NCBI Taxonomy" id="79200"/>
    <lineage>
        <taxon>Eukaryota</taxon>
        <taxon>Viridiplantae</taxon>
        <taxon>Streptophyta</taxon>
        <taxon>Embryophyta</taxon>
        <taxon>Tracheophyta</taxon>
        <taxon>Spermatophyta</taxon>
        <taxon>Magnoliopsida</taxon>
        <taxon>eudicotyledons</taxon>
        <taxon>Gunneridae</taxon>
        <taxon>Pentapetalae</taxon>
        <taxon>asterids</taxon>
        <taxon>campanulids</taxon>
        <taxon>Apiales</taxon>
        <taxon>Apiaceae</taxon>
        <taxon>Apioideae</taxon>
        <taxon>Scandiceae</taxon>
        <taxon>Daucinae</taxon>
        <taxon>Daucus</taxon>
        <taxon>Daucus sect. Daucus</taxon>
    </lineage>
</organism>